<protein>
    <submittedName>
        <fullName evidence="2">Maltose/trehalose porter</fullName>
    </submittedName>
</protein>
<dbReference type="EMBL" id="CP009922">
    <property type="protein sequence ID" value="AKG42337.1"/>
    <property type="molecule type" value="Genomic_DNA"/>
</dbReference>
<proteinExistence type="predicted"/>
<dbReference type="AlphaFoldDB" id="A0A0F7FQS2"/>
<gene>
    <name evidence="2" type="ORF">SXIM_09530</name>
</gene>
<keyword evidence="1" id="KW-1133">Transmembrane helix</keyword>
<dbReference type="PATRIC" id="fig|408015.6.peg.982"/>
<reference evidence="2" key="1">
    <citation type="submission" date="2019-08" db="EMBL/GenBank/DDBJ databases">
        <title>Complete genome sequence of a mangrove-derived Streptomyces xiamenensis.</title>
        <authorList>
            <person name="Xu J."/>
        </authorList>
    </citation>
    <scope>NUCLEOTIDE SEQUENCE</scope>
    <source>
        <strain evidence="2">318</strain>
    </source>
</reference>
<evidence type="ECO:0000313" key="2">
    <source>
        <dbReference type="EMBL" id="AKG42337.1"/>
    </source>
</evidence>
<feature type="transmembrane region" description="Helical" evidence="1">
    <location>
        <begin position="9"/>
        <end position="33"/>
    </location>
</feature>
<dbReference type="Proteomes" id="UP000034034">
    <property type="component" value="Chromosome"/>
</dbReference>
<dbReference type="HOGENOM" id="CLU_1609833_0_0_11"/>
<evidence type="ECO:0000313" key="3">
    <source>
        <dbReference type="Proteomes" id="UP000034034"/>
    </source>
</evidence>
<dbReference type="RefSeq" id="WP_053116083.1">
    <property type="nucleotide sequence ID" value="NZ_CP009922.3"/>
</dbReference>
<sequence length="180" mass="18755">MRPRITRSVVIGTVLGFSIAGVGLGAMLGAMLLTQHQLQKGITPLEPAPYPPPPVDATPATVSPVLFEERAEEIVGAWPDPGPFDGGGAQLLPLSGMNAVSPADTALTVHVGHGACDTEFGAWLRETEELLIVGGWNVPDPTVACTEQWLSDPYRIGLESALGDRPVIDAVSGAPLSSSR</sequence>
<dbReference type="STRING" id="408015.SXIM_09530"/>
<keyword evidence="1" id="KW-0472">Membrane</keyword>
<accession>A0A0F7FQS2</accession>
<evidence type="ECO:0000256" key="1">
    <source>
        <dbReference type="SAM" id="Phobius"/>
    </source>
</evidence>
<organism evidence="2 3">
    <name type="scientific">Streptomyces xiamenensis</name>
    <dbReference type="NCBI Taxonomy" id="408015"/>
    <lineage>
        <taxon>Bacteria</taxon>
        <taxon>Bacillati</taxon>
        <taxon>Actinomycetota</taxon>
        <taxon>Actinomycetes</taxon>
        <taxon>Kitasatosporales</taxon>
        <taxon>Streptomycetaceae</taxon>
        <taxon>Streptomyces</taxon>
    </lineage>
</organism>
<keyword evidence="1" id="KW-0812">Transmembrane</keyword>
<keyword evidence="3" id="KW-1185">Reference proteome</keyword>
<dbReference type="KEGG" id="sxi:SXIM_09530"/>
<name>A0A0F7FQS2_9ACTN</name>